<dbReference type="Proteomes" id="UP000038040">
    <property type="component" value="Unplaced"/>
</dbReference>
<gene>
    <name evidence="1" type="ORF">DME_LOCUS10049</name>
</gene>
<accession>A0A0N4UIH8</accession>
<evidence type="ECO:0000313" key="4">
    <source>
        <dbReference type="WBParaSite" id="DME_0000741101-mRNA-1"/>
    </source>
</evidence>
<reference evidence="1 3" key="2">
    <citation type="submission" date="2018-11" db="EMBL/GenBank/DDBJ databases">
        <authorList>
            <consortium name="Pathogen Informatics"/>
        </authorList>
    </citation>
    <scope>NUCLEOTIDE SEQUENCE [LARGE SCALE GENOMIC DNA]</scope>
</reference>
<keyword evidence="3" id="KW-1185">Reference proteome</keyword>
<dbReference type="AlphaFoldDB" id="A0A0N4UIH8"/>
<dbReference type="WBParaSite" id="DME_0000741101-mRNA-1">
    <property type="protein sequence ID" value="DME_0000741101-mRNA-1"/>
    <property type="gene ID" value="DME_0000741101"/>
</dbReference>
<sequence>MLFFFRRIYDILLNDGYLVIYYLIDEKLAYEIDIATNLGQKHVNSIFSHGLNCLNTDRSNGDSAEYLDSDNNADKEKKDKILQVHGKPADCLNTNVGEQILQKVSIFLHGEDRLGAGNNYTEEKIHHANEDR</sequence>
<name>A0A0N4UIH8_DRAME</name>
<dbReference type="Proteomes" id="UP000274756">
    <property type="component" value="Unassembled WGS sequence"/>
</dbReference>
<evidence type="ECO:0000313" key="2">
    <source>
        <dbReference type="Proteomes" id="UP000038040"/>
    </source>
</evidence>
<dbReference type="EMBL" id="UYYG01001200">
    <property type="protein sequence ID" value="VDN60076.1"/>
    <property type="molecule type" value="Genomic_DNA"/>
</dbReference>
<reference evidence="4" key="1">
    <citation type="submission" date="2017-02" db="UniProtKB">
        <authorList>
            <consortium name="WormBaseParasite"/>
        </authorList>
    </citation>
    <scope>IDENTIFICATION</scope>
</reference>
<evidence type="ECO:0000313" key="1">
    <source>
        <dbReference type="EMBL" id="VDN60076.1"/>
    </source>
</evidence>
<evidence type="ECO:0000313" key="3">
    <source>
        <dbReference type="Proteomes" id="UP000274756"/>
    </source>
</evidence>
<organism evidence="2 4">
    <name type="scientific">Dracunculus medinensis</name>
    <name type="common">Guinea worm</name>
    <dbReference type="NCBI Taxonomy" id="318479"/>
    <lineage>
        <taxon>Eukaryota</taxon>
        <taxon>Metazoa</taxon>
        <taxon>Ecdysozoa</taxon>
        <taxon>Nematoda</taxon>
        <taxon>Chromadorea</taxon>
        <taxon>Rhabditida</taxon>
        <taxon>Spirurina</taxon>
        <taxon>Dracunculoidea</taxon>
        <taxon>Dracunculidae</taxon>
        <taxon>Dracunculus</taxon>
    </lineage>
</organism>
<protein>
    <submittedName>
        <fullName evidence="4">PITH domain-containing protein</fullName>
    </submittedName>
</protein>
<proteinExistence type="predicted"/>